<dbReference type="EMBL" id="RYFG02000116">
    <property type="protein sequence ID" value="TRW90760.1"/>
    <property type="molecule type" value="Genomic_DNA"/>
</dbReference>
<dbReference type="NCBIfam" id="TIGR01730">
    <property type="entry name" value="RND_mfp"/>
    <property type="match status" value="1"/>
</dbReference>
<protein>
    <submittedName>
        <fullName evidence="7">Efflux RND transporter periplasmic adaptor subunit</fullName>
    </submittedName>
</protein>
<evidence type="ECO:0000313" key="8">
    <source>
        <dbReference type="Proteomes" id="UP000733744"/>
    </source>
</evidence>
<evidence type="ECO:0000259" key="3">
    <source>
        <dbReference type="Pfam" id="PF25876"/>
    </source>
</evidence>
<comment type="similarity">
    <text evidence="2">Belongs to the membrane fusion protein (MFP) (TC 8.A.1) family.</text>
</comment>
<dbReference type="InterPro" id="IPR058625">
    <property type="entry name" value="MdtA-like_BSH"/>
</dbReference>
<evidence type="ECO:0000256" key="2">
    <source>
        <dbReference type="ARBA" id="ARBA00009477"/>
    </source>
</evidence>
<feature type="domain" description="Multidrug resistance protein MdtA-like alpha-helical hairpin" evidence="3">
    <location>
        <begin position="104"/>
        <end position="173"/>
    </location>
</feature>
<organism evidence="7 8">
    <name type="scientific">Candidatus Methylobacter oryzae</name>
    <dbReference type="NCBI Taxonomy" id="2497749"/>
    <lineage>
        <taxon>Bacteria</taxon>
        <taxon>Pseudomonadati</taxon>
        <taxon>Pseudomonadota</taxon>
        <taxon>Gammaproteobacteria</taxon>
        <taxon>Methylococcales</taxon>
        <taxon>Methylococcaceae</taxon>
        <taxon>Methylobacter</taxon>
    </lineage>
</organism>
<feature type="domain" description="Multidrug resistance protein MdtA-like C-terminal permuted SH3" evidence="6">
    <location>
        <begin position="305"/>
        <end position="365"/>
    </location>
</feature>
<dbReference type="RefSeq" id="WP_127027448.1">
    <property type="nucleotide sequence ID" value="NZ_RYFG02000116.1"/>
</dbReference>
<reference evidence="7 8" key="1">
    <citation type="journal article" date="2019" name="Antonie Van Leeuwenhoek">
        <title>Description of 'Ca. Methylobacter oryzae' KRF1, a novel species from the environmentally important Methylobacter clade 2.</title>
        <authorList>
            <person name="Khatri K."/>
            <person name="Mohite J.A."/>
            <person name="Pandit P.S."/>
            <person name="Bahulikar R."/>
            <person name="Rahalkar M.C."/>
        </authorList>
    </citation>
    <scope>NUCLEOTIDE SEQUENCE [LARGE SCALE GENOMIC DNA]</scope>
    <source>
        <strain evidence="7 8">KRF1</strain>
    </source>
</reference>
<dbReference type="Gene3D" id="1.10.287.470">
    <property type="entry name" value="Helix hairpin bin"/>
    <property type="match status" value="1"/>
</dbReference>
<dbReference type="InterPro" id="IPR058627">
    <property type="entry name" value="MdtA-like_C"/>
</dbReference>
<dbReference type="InterPro" id="IPR006143">
    <property type="entry name" value="RND_pump_MFP"/>
</dbReference>
<accession>A0ABY3C697</accession>
<evidence type="ECO:0000259" key="5">
    <source>
        <dbReference type="Pfam" id="PF25944"/>
    </source>
</evidence>
<sequence>MNPNLRLPVLWTFSCLLLPILTSCEEQRATPKPHVVPEAIIQRIEARTIPVEWDFVGQTESSRLVEIRTRVEGFLNKRLYEEGWLVHEGQTLFQLDDRPFIAALQSEKGALAQQIARQDNAQRNMVRLKNLIAQKAVSQKDVDDAAFELAQANAAVLTARAKVTSAELNLDYATIKSPLTGLAGQAKKADGSLVSPGQEGLLTTVIQTDPIWVKFSASESRQLKVNEAILHKKMLMPENHKYEVILQLSDGSTYPHIGKMSFSDKQYSVETGTTGFRAVFKNTDMMLVPGQFVKVKVKGAIRPDTILVPQRSVMQGPQGKYVYVVGADNKVEIRPVEIGDWYSDDWIIESGLKSGEQVVVEGMERVTPDMPVKPQLLNKPAGEQS</sequence>
<evidence type="ECO:0000313" key="7">
    <source>
        <dbReference type="EMBL" id="TRW90760.1"/>
    </source>
</evidence>
<dbReference type="Proteomes" id="UP000733744">
    <property type="component" value="Unassembled WGS sequence"/>
</dbReference>
<dbReference type="PROSITE" id="PS51257">
    <property type="entry name" value="PROKAR_LIPOPROTEIN"/>
    <property type="match status" value="1"/>
</dbReference>
<evidence type="ECO:0000256" key="1">
    <source>
        <dbReference type="ARBA" id="ARBA00004519"/>
    </source>
</evidence>
<dbReference type="Pfam" id="PF25876">
    <property type="entry name" value="HH_MFP_RND"/>
    <property type="match status" value="1"/>
</dbReference>
<dbReference type="Pfam" id="PF25967">
    <property type="entry name" value="RND-MFP_C"/>
    <property type="match status" value="1"/>
</dbReference>
<name>A0ABY3C697_9GAMM</name>
<dbReference type="SUPFAM" id="SSF111369">
    <property type="entry name" value="HlyD-like secretion proteins"/>
    <property type="match status" value="1"/>
</dbReference>
<dbReference type="Gene3D" id="2.40.50.100">
    <property type="match status" value="1"/>
</dbReference>
<dbReference type="Pfam" id="PF25917">
    <property type="entry name" value="BSH_RND"/>
    <property type="match status" value="1"/>
</dbReference>
<dbReference type="InterPro" id="IPR058624">
    <property type="entry name" value="MdtA-like_HH"/>
</dbReference>
<feature type="domain" description="Multidrug resistance protein MdtA-like beta-barrel" evidence="5">
    <location>
        <begin position="210"/>
        <end position="298"/>
    </location>
</feature>
<comment type="caution">
    <text evidence="7">The sequence shown here is derived from an EMBL/GenBank/DDBJ whole genome shotgun (WGS) entry which is preliminary data.</text>
</comment>
<dbReference type="InterPro" id="IPR058626">
    <property type="entry name" value="MdtA-like_b-barrel"/>
</dbReference>
<dbReference type="Gene3D" id="2.40.30.170">
    <property type="match status" value="1"/>
</dbReference>
<comment type="subcellular location">
    <subcellularLocation>
        <location evidence="1">Cell inner membrane</location>
        <topology evidence="1">Lipid-anchor</topology>
    </subcellularLocation>
</comment>
<dbReference type="Gene3D" id="2.40.420.20">
    <property type="match status" value="1"/>
</dbReference>
<dbReference type="PANTHER" id="PTHR30158">
    <property type="entry name" value="ACRA/E-RELATED COMPONENT OF DRUG EFFLUX TRANSPORTER"/>
    <property type="match status" value="1"/>
</dbReference>
<dbReference type="Pfam" id="PF25944">
    <property type="entry name" value="Beta-barrel_RND"/>
    <property type="match status" value="1"/>
</dbReference>
<proteinExistence type="inferred from homology"/>
<gene>
    <name evidence="7" type="ORF">EKO24_018355</name>
</gene>
<keyword evidence="8" id="KW-1185">Reference proteome</keyword>
<evidence type="ECO:0000259" key="4">
    <source>
        <dbReference type="Pfam" id="PF25917"/>
    </source>
</evidence>
<feature type="domain" description="Multidrug resistance protein MdtA-like barrel-sandwich hybrid" evidence="4">
    <location>
        <begin position="63"/>
        <end position="202"/>
    </location>
</feature>
<evidence type="ECO:0000259" key="6">
    <source>
        <dbReference type="Pfam" id="PF25967"/>
    </source>
</evidence>